<dbReference type="Proteomes" id="UP000001225">
    <property type="component" value="Chromosome"/>
</dbReference>
<sequence>MRFSARALSPIRCRAAIWVALCVFALKALVPQGFMPSTDPGATLIQLCSAAGPIWVEGPHKTGHHQDAQHAEQSAVCPVGAALAALPLLAAPAAVVPVATITLRIAARAPPAPAVRTPPGAPLGARAPPLLLG</sequence>
<organism evidence="1 2">
    <name type="scientific">Bordetella petrii (strain ATCC BAA-461 / DSM 12804 / CCUG 43448 / CIP 107267 / Se-1111R)</name>
    <dbReference type="NCBI Taxonomy" id="340100"/>
    <lineage>
        <taxon>Bacteria</taxon>
        <taxon>Pseudomonadati</taxon>
        <taxon>Pseudomonadota</taxon>
        <taxon>Betaproteobacteria</taxon>
        <taxon>Burkholderiales</taxon>
        <taxon>Alcaligenaceae</taxon>
        <taxon>Bordetella</taxon>
    </lineage>
</organism>
<evidence type="ECO:0008006" key="3">
    <source>
        <dbReference type="Google" id="ProtNLM"/>
    </source>
</evidence>
<dbReference type="KEGG" id="bpt:Bpet3193"/>
<dbReference type="Pfam" id="PF11162">
    <property type="entry name" value="DUF2946"/>
    <property type="match status" value="1"/>
</dbReference>
<evidence type="ECO:0000313" key="2">
    <source>
        <dbReference type="Proteomes" id="UP000001225"/>
    </source>
</evidence>
<dbReference type="EMBL" id="AM902716">
    <property type="protein sequence ID" value="CAP43535.1"/>
    <property type="molecule type" value="Genomic_DNA"/>
</dbReference>
<keyword evidence="2" id="KW-1185">Reference proteome</keyword>
<dbReference type="STRING" id="94624.Bpet3193"/>
<evidence type="ECO:0000313" key="1">
    <source>
        <dbReference type="EMBL" id="CAP43535.1"/>
    </source>
</evidence>
<dbReference type="AlphaFoldDB" id="A9IUE9"/>
<name>A9IUE9_BORPD</name>
<reference evidence="1 2" key="1">
    <citation type="journal article" date="2008" name="BMC Genomics">
        <title>The missing link: Bordetella petrii is endowed with both the metabolic versatility of environmental bacteria and virulence traits of pathogenic Bordetellae.</title>
        <authorList>
            <person name="Gross R."/>
            <person name="Guzman C.A."/>
            <person name="Sebaihia M."/>
            <person name="Martins Dos Santos V.A."/>
            <person name="Pieper D.H."/>
            <person name="Koebnik R."/>
            <person name="Lechner M."/>
            <person name="Bartels D."/>
            <person name="Buhrmester J."/>
            <person name="Choudhuri J.V."/>
            <person name="Ebensen T."/>
            <person name="Gaigalat L."/>
            <person name="Herrmann S."/>
            <person name="Khachane A.N."/>
            <person name="Larisch C."/>
            <person name="Link S."/>
            <person name="Linke B."/>
            <person name="Meyer F."/>
            <person name="Mormann S."/>
            <person name="Nakunst D."/>
            <person name="Rueckert C."/>
            <person name="Schneiker-Bekel S."/>
            <person name="Schulze K."/>
            <person name="Vorhoelter F.J."/>
            <person name="Yevsa T."/>
            <person name="Engle J.T."/>
            <person name="Goldman W.E."/>
            <person name="Puehler A."/>
            <person name="Goebel U.B."/>
            <person name="Goesmann A."/>
            <person name="Bloecker H."/>
            <person name="Kaiser O."/>
            <person name="Martinez-Arias R."/>
        </authorList>
    </citation>
    <scope>NUCLEOTIDE SEQUENCE [LARGE SCALE GENOMIC DNA]</scope>
    <source>
        <strain evidence="2">ATCC BAA-461 / DSM 12804 / CCUG 43448 / CIP 107267 / Se-1111R</strain>
    </source>
</reference>
<gene>
    <name evidence="1" type="ordered locus">Bpet3193</name>
</gene>
<proteinExistence type="predicted"/>
<dbReference type="InterPro" id="IPR021333">
    <property type="entry name" value="DUF2946"/>
</dbReference>
<accession>A9IUE9</accession>
<protein>
    <recommendedName>
        <fullName evidence="3">DUF2946 domain-containing protein</fullName>
    </recommendedName>
</protein>